<dbReference type="RefSeq" id="WP_203816157.1">
    <property type="nucleotide sequence ID" value="NZ_BAAABP010000007.1"/>
</dbReference>
<reference evidence="3" key="1">
    <citation type="submission" date="2021-01" db="EMBL/GenBank/DDBJ databases">
        <title>Whole genome shotgun sequence of Actinoplanes ferrugineus NBRC 15555.</title>
        <authorList>
            <person name="Komaki H."/>
            <person name="Tamura T."/>
        </authorList>
    </citation>
    <scope>NUCLEOTIDE SEQUENCE</scope>
    <source>
        <strain evidence="3">NBRC 15555</strain>
    </source>
</reference>
<dbReference type="Proteomes" id="UP000598174">
    <property type="component" value="Unassembled WGS sequence"/>
</dbReference>
<keyword evidence="2" id="KW-0732">Signal</keyword>
<accession>A0A919IX51</accession>
<keyword evidence="4" id="KW-1185">Reference proteome</keyword>
<evidence type="ECO:0000313" key="3">
    <source>
        <dbReference type="EMBL" id="GIE09567.1"/>
    </source>
</evidence>
<protein>
    <recommendedName>
        <fullName evidence="5">Lipoprotein</fullName>
    </recommendedName>
</protein>
<gene>
    <name evidence="3" type="ORF">Afe05nite_14070</name>
</gene>
<sequence length="135" mass="12679">MRLLVAAAVVLLAAGCAGGDDDPVVRTSPSAAASAASAGPTGAADDPPGSVACTRLAVALSAGSLMVPGVVDGIVQSSRTADAPLADAADRLGIAYRAASAATGNADEPDKIAAVSAAGSDMSGVCADSGLRTAG</sequence>
<evidence type="ECO:0000313" key="4">
    <source>
        <dbReference type="Proteomes" id="UP000598174"/>
    </source>
</evidence>
<evidence type="ECO:0000256" key="1">
    <source>
        <dbReference type="SAM" id="MobiDB-lite"/>
    </source>
</evidence>
<organism evidence="3 4">
    <name type="scientific">Paractinoplanes ferrugineus</name>
    <dbReference type="NCBI Taxonomy" id="113564"/>
    <lineage>
        <taxon>Bacteria</taxon>
        <taxon>Bacillati</taxon>
        <taxon>Actinomycetota</taxon>
        <taxon>Actinomycetes</taxon>
        <taxon>Micromonosporales</taxon>
        <taxon>Micromonosporaceae</taxon>
        <taxon>Paractinoplanes</taxon>
    </lineage>
</organism>
<comment type="caution">
    <text evidence="3">The sequence shown here is derived from an EMBL/GenBank/DDBJ whole genome shotgun (WGS) entry which is preliminary data.</text>
</comment>
<name>A0A919IX51_9ACTN</name>
<feature type="signal peptide" evidence="2">
    <location>
        <begin position="1"/>
        <end position="19"/>
    </location>
</feature>
<evidence type="ECO:0000256" key="2">
    <source>
        <dbReference type="SAM" id="SignalP"/>
    </source>
</evidence>
<dbReference type="PROSITE" id="PS51257">
    <property type="entry name" value="PROKAR_LIPOPROTEIN"/>
    <property type="match status" value="1"/>
</dbReference>
<evidence type="ECO:0008006" key="5">
    <source>
        <dbReference type="Google" id="ProtNLM"/>
    </source>
</evidence>
<dbReference type="EMBL" id="BOMM01000009">
    <property type="protein sequence ID" value="GIE09567.1"/>
    <property type="molecule type" value="Genomic_DNA"/>
</dbReference>
<proteinExistence type="predicted"/>
<feature type="region of interest" description="Disordered" evidence="1">
    <location>
        <begin position="27"/>
        <end position="48"/>
    </location>
</feature>
<feature type="chain" id="PRO_5036997547" description="Lipoprotein" evidence="2">
    <location>
        <begin position="20"/>
        <end position="135"/>
    </location>
</feature>
<dbReference type="AlphaFoldDB" id="A0A919IX51"/>